<evidence type="ECO:0000313" key="3">
    <source>
        <dbReference type="Proteomes" id="UP000270190"/>
    </source>
</evidence>
<dbReference type="PROSITE" id="PS51352">
    <property type="entry name" value="THIOREDOXIN_2"/>
    <property type="match status" value="1"/>
</dbReference>
<dbReference type="PANTHER" id="PTHR10438">
    <property type="entry name" value="THIOREDOXIN"/>
    <property type="match status" value="1"/>
</dbReference>
<organism evidence="2 3">
    <name type="scientific">Brochothrix thermosphacta</name>
    <name type="common">Microbacterium thermosphactum</name>
    <dbReference type="NCBI Taxonomy" id="2756"/>
    <lineage>
        <taxon>Bacteria</taxon>
        <taxon>Bacillati</taxon>
        <taxon>Bacillota</taxon>
        <taxon>Bacilli</taxon>
        <taxon>Bacillales</taxon>
        <taxon>Listeriaceae</taxon>
        <taxon>Brochothrix</taxon>
    </lineage>
</organism>
<dbReference type="PANTHER" id="PTHR10438:SF468">
    <property type="entry name" value="THIOREDOXIN-1-RELATED"/>
    <property type="match status" value="1"/>
</dbReference>
<sequence length="111" mass="12739">MMKKVATIQEFNTIIQTGKTIVMFSADWCGDCVYIEPQLPEIEADNPTFNFIHVDRDELLELCQDLAIFGIPSFVAFENGKETGRFVNKERKTKEEINRFVASLSSQERSE</sequence>
<dbReference type="InterPro" id="IPR013766">
    <property type="entry name" value="Thioredoxin_domain"/>
</dbReference>
<dbReference type="Proteomes" id="UP000270190">
    <property type="component" value="Unassembled WGS sequence"/>
</dbReference>
<feature type="domain" description="Thioredoxin" evidence="1">
    <location>
        <begin position="1"/>
        <end position="106"/>
    </location>
</feature>
<dbReference type="InterPro" id="IPR050620">
    <property type="entry name" value="Thioredoxin_H-type-like"/>
</dbReference>
<proteinExistence type="predicted"/>
<evidence type="ECO:0000259" key="1">
    <source>
        <dbReference type="PROSITE" id="PS51352"/>
    </source>
</evidence>
<protein>
    <submittedName>
        <fullName evidence="2">Putative thiol-disulfide oxidoreductase with thioredoxin domain (YtpP)</fullName>
    </submittedName>
</protein>
<gene>
    <name evidence="2" type="ORF">BTBSAS_110008</name>
</gene>
<dbReference type="SUPFAM" id="SSF52833">
    <property type="entry name" value="Thioredoxin-like"/>
    <property type="match status" value="1"/>
</dbReference>
<dbReference type="EMBL" id="OUNC01000003">
    <property type="protein sequence ID" value="SPP26659.1"/>
    <property type="molecule type" value="Genomic_DNA"/>
</dbReference>
<reference evidence="3" key="1">
    <citation type="submission" date="2018-04" db="EMBL/GenBank/DDBJ databases">
        <authorList>
            <person name="Illikoud N."/>
        </authorList>
    </citation>
    <scope>NUCLEOTIDE SEQUENCE [LARGE SCALE GENOMIC DNA]</scope>
</reference>
<accession>A0A2X0RWW7</accession>
<dbReference type="InterPro" id="IPR036249">
    <property type="entry name" value="Thioredoxin-like_sf"/>
</dbReference>
<dbReference type="CDD" id="cd02947">
    <property type="entry name" value="TRX_family"/>
    <property type="match status" value="1"/>
</dbReference>
<evidence type="ECO:0000313" key="2">
    <source>
        <dbReference type="EMBL" id="SPP26659.1"/>
    </source>
</evidence>
<dbReference type="Pfam" id="PF00085">
    <property type="entry name" value="Thioredoxin"/>
    <property type="match status" value="1"/>
</dbReference>
<name>A0A2X0RWW7_BROTH</name>
<dbReference type="Gene3D" id="3.40.30.10">
    <property type="entry name" value="Glutaredoxin"/>
    <property type="match status" value="1"/>
</dbReference>
<dbReference type="AlphaFoldDB" id="A0A2X0RWW7"/>